<proteinExistence type="inferred from homology"/>
<dbReference type="InterPro" id="IPR035906">
    <property type="entry name" value="MetI-like_sf"/>
</dbReference>
<reference evidence="10 11" key="1">
    <citation type="submission" date="2013-04" db="EMBL/GenBank/DDBJ databases">
        <authorList>
            <person name="Lin L."/>
            <person name="Zeng Z."/>
            <person name="Xie J."/>
            <person name="Luo L."/>
            <person name="Yang Z."/>
            <person name="Liang W."/>
            <person name="Lin H."/>
            <person name="Dong C."/>
            <person name="Sun Y."/>
        </authorList>
    </citation>
    <scope>NUCLEOTIDE SEQUENCE [LARGE SCALE GENOMIC DNA]</scope>
    <source>
        <strain evidence="10 11">CQ-W70</strain>
    </source>
</reference>
<keyword evidence="7 8" id="KW-0472">Membrane</keyword>
<keyword evidence="3" id="KW-0813">Transport</keyword>
<evidence type="ECO:0000256" key="6">
    <source>
        <dbReference type="ARBA" id="ARBA00022989"/>
    </source>
</evidence>
<comment type="similarity">
    <text evidence="2">Belongs to the binding-protein-dependent transport system permease family. CysTW subfamily.</text>
</comment>
<sequence>MSKLIKVLKSFYIHIILLAFYIPLLYAAIFSFNNPSSKGFVRTNWNGFTTNNWSTFFNEGRGVALLNSIIIAFAVSALVVSISLFTCYGMWRQKNRAYSKLILGTNNVPLINPDNISAIGLALLFSALFGALVNTREGLFRGIVGHTVMALPYAITLMFPRSDKFNASLFEAAQDLGYSKTRAWFKTYFVYMLPSSFFAAIVAAFLSFDDFIILRTVSNTSTLGTKLYEGEFRAWGLVVGASLLIIVLALNVIYISYKWIKINKSSKKAKKAIEQENKEEISTKTALFEIGGSDEKQ</sequence>
<dbReference type="GO" id="GO:0055085">
    <property type="term" value="P:transmembrane transport"/>
    <property type="evidence" value="ECO:0007669"/>
    <property type="project" value="InterPro"/>
</dbReference>
<dbReference type="AlphaFoldDB" id="A0A059Y3D9"/>
<accession>A0A059Y3D9</accession>
<feature type="transmembrane region" description="Helical" evidence="8">
    <location>
        <begin position="64"/>
        <end position="91"/>
    </location>
</feature>
<dbReference type="PANTHER" id="PTHR43848">
    <property type="entry name" value="PUTRESCINE TRANSPORT SYSTEM PERMEASE PROTEIN POTI"/>
    <property type="match status" value="1"/>
</dbReference>
<dbReference type="GO" id="GO:0005886">
    <property type="term" value="C:plasma membrane"/>
    <property type="evidence" value="ECO:0007669"/>
    <property type="project" value="UniProtKB-SubCell"/>
</dbReference>
<dbReference type="RefSeq" id="WP_013954583.1">
    <property type="nucleotide sequence ID" value="NZ_CP005933.1"/>
</dbReference>
<protein>
    <submittedName>
        <fullName evidence="10">Spermidine/putrescine ABC transporter permease</fullName>
    </submittedName>
</protein>
<dbReference type="PATRIC" id="fig|1316930.3.peg.137"/>
<keyword evidence="5 8" id="KW-0812">Transmembrane</keyword>
<feature type="transmembrane region" description="Helical" evidence="8">
    <location>
        <begin position="234"/>
        <end position="257"/>
    </location>
</feature>
<dbReference type="SUPFAM" id="SSF161098">
    <property type="entry name" value="MetI-like"/>
    <property type="match status" value="1"/>
</dbReference>
<gene>
    <name evidence="10" type="ORF">K668_00655</name>
</gene>
<evidence type="ECO:0000313" key="10">
    <source>
        <dbReference type="EMBL" id="AIA33723.1"/>
    </source>
</evidence>
<evidence type="ECO:0000256" key="5">
    <source>
        <dbReference type="ARBA" id="ARBA00022692"/>
    </source>
</evidence>
<dbReference type="EMBL" id="CP005933">
    <property type="protein sequence ID" value="AIA33723.1"/>
    <property type="molecule type" value="Genomic_DNA"/>
</dbReference>
<evidence type="ECO:0000256" key="1">
    <source>
        <dbReference type="ARBA" id="ARBA00004651"/>
    </source>
</evidence>
<keyword evidence="4" id="KW-1003">Cell membrane</keyword>
<dbReference type="KEGG" id="mbq:K668_00655"/>
<dbReference type="HOGENOM" id="CLU_016047_3_0_14"/>
<comment type="subcellular location">
    <subcellularLocation>
        <location evidence="1">Cell membrane</location>
        <topology evidence="1">Multi-pass membrane protein</topology>
    </subcellularLocation>
</comment>
<evidence type="ECO:0000256" key="3">
    <source>
        <dbReference type="ARBA" id="ARBA00022448"/>
    </source>
</evidence>
<dbReference type="Gene3D" id="1.10.3720.10">
    <property type="entry name" value="MetI-like"/>
    <property type="match status" value="1"/>
</dbReference>
<dbReference type="PROSITE" id="PS50928">
    <property type="entry name" value="ABC_TM1"/>
    <property type="match status" value="1"/>
</dbReference>
<evidence type="ECO:0000256" key="7">
    <source>
        <dbReference type="ARBA" id="ARBA00023136"/>
    </source>
</evidence>
<feature type="transmembrane region" description="Helical" evidence="8">
    <location>
        <begin position="188"/>
        <end position="214"/>
    </location>
</feature>
<name>A0A059Y3D9_MYCBV</name>
<evidence type="ECO:0000313" key="11">
    <source>
        <dbReference type="Proteomes" id="UP000027182"/>
    </source>
</evidence>
<keyword evidence="6 8" id="KW-1133">Transmembrane helix</keyword>
<dbReference type="InterPro" id="IPR051789">
    <property type="entry name" value="Bact_Polyamine_Transport"/>
</dbReference>
<evidence type="ECO:0000256" key="8">
    <source>
        <dbReference type="SAM" id="Phobius"/>
    </source>
</evidence>
<evidence type="ECO:0000256" key="4">
    <source>
        <dbReference type="ARBA" id="ARBA00022475"/>
    </source>
</evidence>
<feature type="transmembrane region" description="Helical" evidence="8">
    <location>
        <begin position="12"/>
        <end position="32"/>
    </location>
</feature>
<evidence type="ECO:0000256" key="2">
    <source>
        <dbReference type="ARBA" id="ARBA00007069"/>
    </source>
</evidence>
<dbReference type="PANTHER" id="PTHR43848:SF2">
    <property type="entry name" value="PUTRESCINE TRANSPORT SYSTEM PERMEASE PROTEIN POTI"/>
    <property type="match status" value="1"/>
</dbReference>
<feature type="transmembrane region" description="Helical" evidence="8">
    <location>
        <begin position="116"/>
        <end position="133"/>
    </location>
</feature>
<organism evidence="10 11">
    <name type="scientific">Mycoplasmopsis bovis CQ-W70</name>
    <dbReference type="NCBI Taxonomy" id="1316930"/>
    <lineage>
        <taxon>Bacteria</taxon>
        <taxon>Bacillati</taxon>
        <taxon>Mycoplasmatota</taxon>
        <taxon>Mycoplasmoidales</taxon>
        <taxon>Metamycoplasmataceae</taxon>
        <taxon>Mycoplasmopsis</taxon>
    </lineage>
</organism>
<dbReference type="Proteomes" id="UP000027182">
    <property type="component" value="Chromosome"/>
</dbReference>
<feature type="transmembrane region" description="Helical" evidence="8">
    <location>
        <begin position="139"/>
        <end position="159"/>
    </location>
</feature>
<feature type="domain" description="ABC transmembrane type-1" evidence="9">
    <location>
        <begin position="65"/>
        <end position="256"/>
    </location>
</feature>
<evidence type="ECO:0000259" key="9">
    <source>
        <dbReference type="PROSITE" id="PS50928"/>
    </source>
</evidence>
<dbReference type="InterPro" id="IPR000515">
    <property type="entry name" value="MetI-like"/>
</dbReference>